<evidence type="ECO:0000313" key="5">
    <source>
        <dbReference type="RefSeq" id="XP_011629721.1"/>
    </source>
</evidence>
<dbReference type="InterPro" id="IPR039353">
    <property type="entry name" value="TF_Adf1"/>
</dbReference>
<dbReference type="Pfam" id="PF10545">
    <property type="entry name" value="MADF_DNA_bdg"/>
    <property type="match status" value="1"/>
</dbReference>
<dbReference type="GO" id="GO:0005667">
    <property type="term" value="C:transcription regulator complex"/>
    <property type="evidence" value="ECO:0007669"/>
    <property type="project" value="TreeGrafter"/>
</dbReference>
<evidence type="ECO:0000313" key="2">
    <source>
        <dbReference type="Proteomes" id="UP000504615"/>
    </source>
</evidence>
<evidence type="ECO:0000259" key="1">
    <source>
        <dbReference type="PROSITE" id="PS51029"/>
    </source>
</evidence>
<accession>A0A6I9VVE6</accession>
<dbReference type="AlphaFoldDB" id="A0A6I9VVE6"/>
<evidence type="ECO:0000313" key="4">
    <source>
        <dbReference type="RefSeq" id="XP_011629713.1"/>
    </source>
</evidence>
<dbReference type="GO" id="GO:0005634">
    <property type="term" value="C:nucleus"/>
    <property type="evidence" value="ECO:0007669"/>
    <property type="project" value="TreeGrafter"/>
</dbReference>
<protein>
    <submittedName>
        <fullName evidence="3 4">Uncharacterized protein LOC105422137 isoform X1</fullName>
    </submittedName>
</protein>
<evidence type="ECO:0000313" key="3">
    <source>
        <dbReference type="RefSeq" id="XP_011629704.1"/>
    </source>
</evidence>
<dbReference type="GeneID" id="105422137"/>
<dbReference type="OrthoDB" id="7552270at2759"/>
<dbReference type="PANTHER" id="PTHR12243:SF67">
    <property type="entry name" value="COREPRESSOR OF PANGOLIN, ISOFORM A-RELATED"/>
    <property type="match status" value="1"/>
</dbReference>
<dbReference type="SMART" id="SM00595">
    <property type="entry name" value="MADF"/>
    <property type="match status" value="1"/>
</dbReference>
<proteinExistence type="predicted"/>
<dbReference type="RefSeq" id="XP_011629721.1">
    <property type="nucleotide sequence ID" value="XM_011631419.2"/>
</dbReference>
<name>A0A6I9VVE6_9HYME</name>
<keyword evidence="2" id="KW-1185">Reference proteome</keyword>
<dbReference type="Proteomes" id="UP000504615">
    <property type="component" value="Unplaced"/>
</dbReference>
<dbReference type="RefSeq" id="XP_011629730.1">
    <property type="nucleotide sequence ID" value="XM_011631428.2"/>
</dbReference>
<gene>
    <name evidence="3 4 5 6 7" type="primary">LOC105422137</name>
</gene>
<dbReference type="GO" id="GO:0006357">
    <property type="term" value="P:regulation of transcription by RNA polymerase II"/>
    <property type="evidence" value="ECO:0007669"/>
    <property type="project" value="TreeGrafter"/>
</dbReference>
<evidence type="ECO:0000313" key="6">
    <source>
        <dbReference type="RefSeq" id="XP_011629730.1"/>
    </source>
</evidence>
<dbReference type="PROSITE" id="PS51029">
    <property type="entry name" value="MADF"/>
    <property type="match status" value="1"/>
</dbReference>
<reference evidence="3 4" key="1">
    <citation type="submission" date="2025-04" db="UniProtKB">
        <authorList>
            <consortium name="RefSeq"/>
        </authorList>
    </citation>
    <scope>IDENTIFICATION</scope>
</reference>
<evidence type="ECO:0000313" key="7">
    <source>
        <dbReference type="RefSeq" id="XP_025072888.1"/>
    </source>
</evidence>
<dbReference type="RefSeq" id="XP_025072888.1">
    <property type="nucleotide sequence ID" value="XM_025217103.1"/>
</dbReference>
<organism evidence="2 5">
    <name type="scientific">Pogonomyrmex barbatus</name>
    <name type="common">red harvester ant</name>
    <dbReference type="NCBI Taxonomy" id="144034"/>
    <lineage>
        <taxon>Eukaryota</taxon>
        <taxon>Metazoa</taxon>
        <taxon>Ecdysozoa</taxon>
        <taxon>Arthropoda</taxon>
        <taxon>Hexapoda</taxon>
        <taxon>Insecta</taxon>
        <taxon>Pterygota</taxon>
        <taxon>Neoptera</taxon>
        <taxon>Endopterygota</taxon>
        <taxon>Hymenoptera</taxon>
        <taxon>Apocrita</taxon>
        <taxon>Aculeata</taxon>
        <taxon>Formicoidea</taxon>
        <taxon>Formicidae</taxon>
        <taxon>Myrmicinae</taxon>
        <taxon>Pogonomyrmex</taxon>
    </lineage>
</organism>
<dbReference type="RefSeq" id="XP_011629704.1">
    <property type="nucleotide sequence ID" value="XM_011631402.2"/>
</dbReference>
<sequence length="293" mass="35035">MEDHHYILSNNHIDDSMIYVEDTESAIENIASEQKDNDDYLIELYKERRYLYDHNHQDFKNKLIKENAWIEISVIMQEKNLGKHYTPEYCQTRCTSLRDQYSREKRNTKSESIYSKRKTFVFFSQLSFLDNYIKKRKTFSTIKRKRNAFRFIKDIEVNSITLEKYSNKSTDKSEYKQHNAIKLSHKRNINVWQDISQDIKNFEQSHVNYNKEINGTRLKNCKIDQSVNTDDTFINNSMTFHESVKKNTTETKTVDQSFADYVRVHLENIPESPEKLIRRKMIIDALSVPLPKT</sequence>
<dbReference type="KEGG" id="pbar:105422137"/>
<feature type="domain" description="MADF" evidence="1">
    <location>
        <begin position="40"/>
        <end position="134"/>
    </location>
</feature>
<dbReference type="PANTHER" id="PTHR12243">
    <property type="entry name" value="MADF DOMAIN TRANSCRIPTION FACTOR"/>
    <property type="match status" value="1"/>
</dbReference>
<dbReference type="RefSeq" id="XP_011629713.1">
    <property type="nucleotide sequence ID" value="XM_011631411.1"/>
</dbReference>
<dbReference type="InterPro" id="IPR006578">
    <property type="entry name" value="MADF-dom"/>
</dbReference>